<comment type="function">
    <text evidence="5">Modulates RecA activity.</text>
</comment>
<dbReference type="EMBL" id="LJCO01000103">
    <property type="protein sequence ID" value="KPV39854.1"/>
    <property type="molecule type" value="Genomic_DNA"/>
</dbReference>
<proteinExistence type="inferred from homology"/>
<dbReference type="GO" id="GO:0006282">
    <property type="term" value="P:regulation of DNA repair"/>
    <property type="evidence" value="ECO:0007669"/>
    <property type="project" value="UniProtKB-UniRule"/>
</dbReference>
<comment type="subcellular location">
    <subcellularLocation>
        <location evidence="1 5">Cytoplasm</location>
    </subcellularLocation>
</comment>
<evidence type="ECO:0000259" key="7">
    <source>
        <dbReference type="Pfam" id="PF21982"/>
    </source>
</evidence>
<dbReference type="OrthoDB" id="5421057at2"/>
<dbReference type="InterPro" id="IPR053926">
    <property type="entry name" value="RecX_HTH_1st"/>
</dbReference>
<dbReference type="STRING" id="471514.AN477_22480"/>
<evidence type="ECO:0000256" key="4">
    <source>
        <dbReference type="ARBA" id="ARBA00022490"/>
    </source>
</evidence>
<dbReference type="PANTHER" id="PTHR33602:SF1">
    <property type="entry name" value="REGULATORY PROTEIN RECX FAMILY PROTEIN"/>
    <property type="match status" value="1"/>
</dbReference>
<evidence type="ECO:0000256" key="3">
    <source>
        <dbReference type="ARBA" id="ARBA00018111"/>
    </source>
</evidence>
<keyword evidence="4 5" id="KW-0963">Cytoplasm</keyword>
<accession>A0A0P9C9T5</accession>
<evidence type="ECO:0000259" key="6">
    <source>
        <dbReference type="Pfam" id="PF21981"/>
    </source>
</evidence>
<sequence length="227" mass="25746">MTSNSESKIEKHEAVEKRPEFLRMIFDNRDPLEVPISAWVEYGLKDGLHLPESVLQELSEIAARAVWRGKALGYLNHRPRTKAEVVRYLIGKGAFPEVAQQVVRSLEADGYLSDKQYAAQFVQTYAAKSSRREMAWKLSQRGVSTSATEKAFNDKEIYEGELAAAVKTAEKTLRAVKAGDPQAIRQKVWNRLLRKGFSIETARTALNLVRSEMQSIAQSEFLDNDWE</sequence>
<evidence type="ECO:0000256" key="2">
    <source>
        <dbReference type="ARBA" id="ARBA00009695"/>
    </source>
</evidence>
<dbReference type="AlphaFoldDB" id="A0A0P9C9T5"/>
<comment type="similarity">
    <text evidence="2 5">Belongs to the RecX family.</text>
</comment>
<dbReference type="GO" id="GO:0005737">
    <property type="term" value="C:cytoplasm"/>
    <property type="evidence" value="ECO:0007669"/>
    <property type="project" value="UniProtKB-SubCell"/>
</dbReference>
<dbReference type="Pfam" id="PF21981">
    <property type="entry name" value="RecX_HTH3"/>
    <property type="match status" value="1"/>
</dbReference>
<protein>
    <recommendedName>
        <fullName evidence="3 5">Regulatory protein RecX</fullName>
    </recommendedName>
</protein>
<dbReference type="HAMAP" id="MF_01114">
    <property type="entry name" value="RecX"/>
    <property type="match status" value="1"/>
</dbReference>
<evidence type="ECO:0000256" key="1">
    <source>
        <dbReference type="ARBA" id="ARBA00004496"/>
    </source>
</evidence>
<evidence type="ECO:0000313" key="8">
    <source>
        <dbReference type="EMBL" id="KPV39854.1"/>
    </source>
</evidence>
<dbReference type="InterPro" id="IPR003783">
    <property type="entry name" value="Regulatory_RecX"/>
</dbReference>
<feature type="domain" description="RecX third three-helical" evidence="6">
    <location>
        <begin position="160"/>
        <end position="206"/>
    </location>
</feature>
<dbReference type="PANTHER" id="PTHR33602">
    <property type="entry name" value="REGULATORY PROTEIN RECX FAMILY PROTEIN"/>
    <property type="match status" value="1"/>
</dbReference>
<evidence type="ECO:0000313" key="9">
    <source>
        <dbReference type="Proteomes" id="UP000050482"/>
    </source>
</evidence>
<dbReference type="Pfam" id="PF21982">
    <property type="entry name" value="RecX_HTH1"/>
    <property type="match status" value="1"/>
</dbReference>
<reference evidence="8 9" key="1">
    <citation type="submission" date="2015-09" db="EMBL/GenBank/DDBJ databases">
        <title>Draft genome sequence of Alicyclobacillus ferrooxydans DSM 22381.</title>
        <authorList>
            <person name="Hemp J."/>
        </authorList>
    </citation>
    <scope>NUCLEOTIDE SEQUENCE [LARGE SCALE GENOMIC DNA]</scope>
    <source>
        <strain evidence="8 9">TC-34</strain>
    </source>
</reference>
<dbReference type="Proteomes" id="UP000050482">
    <property type="component" value="Unassembled WGS sequence"/>
</dbReference>
<evidence type="ECO:0000256" key="5">
    <source>
        <dbReference type="HAMAP-Rule" id="MF_01114"/>
    </source>
</evidence>
<keyword evidence="9" id="KW-1185">Reference proteome</keyword>
<dbReference type="InterPro" id="IPR053925">
    <property type="entry name" value="RecX_HTH_3rd"/>
</dbReference>
<feature type="domain" description="RecX first three-helical" evidence="7">
    <location>
        <begin position="69"/>
        <end position="103"/>
    </location>
</feature>
<dbReference type="InterPro" id="IPR036388">
    <property type="entry name" value="WH-like_DNA-bd_sf"/>
</dbReference>
<dbReference type="PATRIC" id="fig|471514.4.peg.1309"/>
<dbReference type="RefSeq" id="WP_054971422.1">
    <property type="nucleotide sequence ID" value="NZ_LJCO01000103.1"/>
</dbReference>
<organism evidence="8 9">
    <name type="scientific">Alicyclobacillus ferrooxydans</name>
    <dbReference type="NCBI Taxonomy" id="471514"/>
    <lineage>
        <taxon>Bacteria</taxon>
        <taxon>Bacillati</taxon>
        <taxon>Bacillota</taxon>
        <taxon>Bacilli</taxon>
        <taxon>Bacillales</taxon>
        <taxon>Alicyclobacillaceae</taxon>
        <taxon>Alicyclobacillus</taxon>
    </lineage>
</organism>
<dbReference type="Gene3D" id="1.10.10.10">
    <property type="entry name" value="Winged helix-like DNA-binding domain superfamily/Winged helix DNA-binding domain"/>
    <property type="match status" value="2"/>
</dbReference>
<name>A0A0P9C9T5_9BACL</name>
<gene>
    <name evidence="5" type="primary">recX</name>
    <name evidence="8" type="ORF">AN477_22480</name>
</gene>
<comment type="caution">
    <text evidence="8">The sequence shown here is derived from an EMBL/GenBank/DDBJ whole genome shotgun (WGS) entry which is preliminary data.</text>
</comment>